<keyword evidence="2" id="KW-0813">Transport</keyword>
<dbReference type="GO" id="GO:0034040">
    <property type="term" value="F:ATPase-coupled lipid transmembrane transporter activity"/>
    <property type="evidence" value="ECO:0007669"/>
    <property type="project" value="TreeGrafter"/>
</dbReference>
<evidence type="ECO:0000256" key="12">
    <source>
        <dbReference type="ARBA" id="ARBA00072252"/>
    </source>
</evidence>
<dbReference type="InterPro" id="IPR017871">
    <property type="entry name" value="ABC_transporter-like_CS"/>
</dbReference>
<evidence type="ECO:0000256" key="6">
    <source>
        <dbReference type="ARBA" id="ARBA00022741"/>
    </source>
</evidence>
<keyword evidence="7" id="KW-0067">ATP-binding</keyword>
<dbReference type="CDD" id="cd18567">
    <property type="entry name" value="ABC_6TM_CvaB_RaxB_like"/>
    <property type="match status" value="1"/>
</dbReference>
<keyword evidence="9 14" id="KW-0472">Membrane</keyword>
<evidence type="ECO:0000256" key="10">
    <source>
        <dbReference type="ARBA" id="ARBA00055355"/>
    </source>
</evidence>
<proteinExistence type="inferred from homology"/>
<comment type="similarity">
    <text evidence="11">Belongs to the ABC transporter superfamily. Cyclolysin exporter (TC 3.A.1.109.2) family.</text>
</comment>
<keyword evidence="5" id="KW-0354">Hemolysis</keyword>
<dbReference type="Pfam" id="PF00664">
    <property type="entry name" value="ABC_membrane"/>
    <property type="match status" value="1"/>
</dbReference>
<evidence type="ECO:0000256" key="1">
    <source>
        <dbReference type="ARBA" id="ARBA00004651"/>
    </source>
</evidence>
<dbReference type="PROSITE" id="PS00211">
    <property type="entry name" value="ABC_TRANSPORTER_1"/>
    <property type="match status" value="1"/>
</dbReference>
<dbReference type="PANTHER" id="PTHR24221:SF606">
    <property type="entry name" value="COLICIN V SECRETION-PROCESSING ATP-BINDING PROTEIN"/>
    <property type="match status" value="1"/>
</dbReference>
<evidence type="ECO:0000259" key="16">
    <source>
        <dbReference type="PROSITE" id="PS50929"/>
    </source>
</evidence>
<dbReference type="GO" id="GO:0008234">
    <property type="term" value="F:cysteine-type peptidase activity"/>
    <property type="evidence" value="ECO:0007669"/>
    <property type="project" value="InterPro"/>
</dbReference>
<dbReference type="GO" id="GO:0140359">
    <property type="term" value="F:ABC-type transporter activity"/>
    <property type="evidence" value="ECO:0007669"/>
    <property type="project" value="InterPro"/>
</dbReference>
<dbReference type="CDD" id="cd03246">
    <property type="entry name" value="ABCC_Protease_Secretion"/>
    <property type="match status" value="1"/>
</dbReference>
<dbReference type="InterPro" id="IPR036640">
    <property type="entry name" value="ABC1_TM_sf"/>
</dbReference>
<dbReference type="SUPFAM" id="SSF52540">
    <property type="entry name" value="P-loop containing nucleoside triphosphate hydrolases"/>
    <property type="match status" value="1"/>
</dbReference>
<dbReference type="GO" id="GO:0006508">
    <property type="term" value="P:proteolysis"/>
    <property type="evidence" value="ECO:0007669"/>
    <property type="project" value="InterPro"/>
</dbReference>
<evidence type="ECO:0000256" key="5">
    <source>
        <dbReference type="ARBA" id="ARBA00022735"/>
    </source>
</evidence>
<evidence type="ECO:0000259" key="17">
    <source>
        <dbReference type="PROSITE" id="PS50990"/>
    </source>
</evidence>
<dbReference type="SMART" id="SM00382">
    <property type="entry name" value="AAA"/>
    <property type="match status" value="1"/>
</dbReference>
<comment type="caution">
    <text evidence="18">The sequence shown here is derived from an EMBL/GenBank/DDBJ whole genome shotgun (WGS) entry which is preliminary data.</text>
</comment>
<dbReference type="SUPFAM" id="SSF90123">
    <property type="entry name" value="ABC transporter transmembrane region"/>
    <property type="match status" value="1"/>
</dbReference>
<dbReference type="GO" id="GO:0031640">
    <property type="term" value="P:killing of cells of another organism"/>
    <property type="evidence" value="ECO:0007669"/>
    <property type="project" value="UniProtKB-KW"/>
</dbReference>
<dbReference type="FunFam" id="3.40.50.300:FF:000299">
    <property type="entry name" value="ABC transporter ATP-binding protein/permease"/>
    <property type="match status" value="1"/>
</dbReference>
<evidence type="ECO:0000259" key="15">
    <source>
        <dbReference type="PROSITE" id="PS50893"/>
    </source>
</evidence>
<dbReference type="PANTHER" id="PTHR24221">
    <property type="entry name" value="ATP-BINDING CASSETTE SUB-FAMILY B"/>
    <property type="match status" value="1"/>
</dbReference>
<feature type="domain" description="ABC transporter" evidence="15">
    <location>
        <begin position="583"/>
        <end position="808"/>
    </location>
</feature>
<dbReference type="InterPro" id="IPR005074">
    <property type="entry name" value="Peptidase_C39"/>
</dbReference>
<keyword evidence="4 14" id="KW-0812">Transmembrane</keyword>
<dbReference type="PROSITE" id="PS50990">
    <property type="entry name" value="PEPTIDASE_C39"/>
    <property type="match status" value="1"/>
</dbReference>
<dbReference type="Pfam" id="PF03412">
    <property type="entry name" value="Peptidase_C39"/>
    <property type="match status" value="1"/>
</dbReference>
<dbReference type="InterPro" id="IPR003593">
    <property type="entry name" value="AAA+_ATPase"/>
</dbReference>
<evidence type="ECO:0000256" key="14">
    <source>
        <dbReference type="SAM" id="Phobius"/>
    </source>
</evidence>
<evidence type="ECO:0000256" key="3">
    <source>
        <dbReference type="ARBA" id="ARBA00022475"/>
    </source>
</evidence>
<evidence type="ECO:0000256" key="2">
    <source>
        <dbReference type="ARBA" id="ARBA00022448"/>
    </source>
</evidence>
<dbReference type="GO" id="GO:0005886">
    <property type="term" value="C:plasma membrane"/>
    <property type="evidence" value="ECO:0007669"/>
    <property type="project" value="UniProtKB-SubCell"/>
</dbReference>
<feature type="transmembrane region" description="Helical" evidence="14">
    <location>
        <begin position="267"/>
        <end position="288"/>
    </location>
</feature>
<evidence type="ECO:0000256" key="13">
    <source>
        <dbReference type="SAM" id="MobiDB-lite"/>
    </source>
</evidence>
<keyword evidence="19" id="KW-1185">Reference proteome</keyword>
<feature type="region of interest" description="Disordered" evidence="13">
    <location>
        <begin position="17"/>
        <end position="55"/>
    </location>
</feature>
<sequence>MPTEDVHVLVCTTIAGRQGRVRTGAGQPRPRAAPPRRPGHGVEGGRRDGRRRPAGAVAGPLAVVAGRGREMAVAGAGGAAVAEAGRPGLSEPAAAAQVVALSQAGRGVKVMLQAEAGECGLACLAMVSARLGRHLSLAELRQRFRVSVKGATLAQLARHAAELRLRARPVRLELEDLPDLALPAILHWDLNHFVVLHAVRRDWRGRVTLTVLDPALGQRRLSLEAASPHFTGIALELAAAADFEAGGRPPRASWRELLGQAPVFRRAIVQLGILAIALEIFALVAPLFNQYLVDELQDGVDPGVLTLLACGFAGVIATQALIHWARSGLLIRWSAELGYRWTHKLHAHLIRLRASFFETRPLGDLASRFGSATALEAALASLLVESVIDGMMALLAMAMLAWYSPAFCAVAAASAALYAGLRLLSYPRLQDAALHRLYAGAKEHGHFLETVRAISAVKLFGREAARLADWSRLKRAQIGSEQRAQRLSALCKLANVTLLRAQALALLYVGALQVLERRLSIGMLMAASLYAGTFSGRVFQLLDSWVDIRLLGLHAGRLADLLGEPPEADDAEAAQTAPAQGRLSLRGVSFRYGEGEPWVLRDVSLDIPPGQSVALTGPSGGGKTTLAKILLGLLQPQSGEVLVDGVPIARLGPGRHRALIGTVLQEDALLSGSLLGNISFFDETVDYARVAACARQVGMHEDILAMPMGYHTLVGEQGAGLSGGQRQRLLLARALYKRPSILLLDEATSHLDIGNERAIGEVLARLRLTRVMVAHRPETIATAERVLVLADGRVDEAPGGRAPAAAELFTECF</sequence>
<evidence type="ECO:0000256" key="11">
    <source>
        <dbReference type="ARBA" id="ARBA00061173"/>
    </source>
</evidence>
<dbReference type="GO" id="GO:0005524">
    <property type="term" value="F:ATP binding"/>
    <property type="evidence" value="ECO:0007669"/>
    <property type="project" value="UniProtKB-KW"/>
</dbReference>
<dbReference type="PROSITE" id="PS50929">
    <property type="entry name" value="ABC_TM1F"/>
    <property type="match status" value="1"/>
</dbReference>
<dbReference type="Gene3D" id="3.90.70.10">
    <property type="entry name" value="Cysteine proteinases"/>
    <property type="match status" value="1"/>
</dbReference>
<gene>
    <name evidence="18" type="ORF">CBW21_01885</name>
</gene>
<evidence type="ECO:0000313" key="19">
    <source>
        <dbReference type="Proteomes" id="UP000196342"/>
    </source>
</evidence>
<accession>A0A202BEY2</accession>
<feature type="transmembrane region" description="Helical" evidence="14">
    <location>
        <begin position="402"/>
        <end position="421"/>
    </location>
</feature>
<name>A0A202BEY2_CHRVL</name>
<dbReference type="PROSITE" id="PS50893">
    <property type="entry name" value="ABC_TRANSPORTER_2"/>
    <property type="match status" value="1"/>
</dbReference>
<feature type="domain" description="ABC transmembrane type-1" evidence="16">
    <location>
        <begin position="273"/>
        <end position="550"/>
    </location>
</feature>
<protein>
    <recommendedName>
        <fullName evidence="12">Cyclolysin secretion/processing ATP-binding protein CyaB</fullName>
    </recommendedName>
</protein>
<keyword evidence="5" id="KW-0204">Cytolysis</keyword>
<organism evidence="18 19">
    <name type="scientific">Chromobacterium violaceum</name>
    <dbReference type="NCBI Taxonomy" id="536"/>
    <lineage>
        <taxon>Bacteria</taxon>
        <taxon>Pseudomonadati</taxon>
        <taxon>Pseudomonadota</taxon>
        <taxon>Betaproteobacteria</taxon>
        <taxon>Neisseriales</taxon>
        <taxon>Chromobacteriaceae</taxon>
        <taxon>Chromobacterium</taxon>
    </lineage>
</organism>
<dbReference type="Gene3D" id="1.20.1560.10">
    <property type="entry name" value="ABC transporter type 1, transmembrane domain"/>
    <property type="match status" value="1"/>
</dbReference>
<evidence type="ECO:0000313" key="18">
    <source>
        <dbReference type="EMBL" id="OVE50028.1"/>
    </source>
</evidence>
<evidence type="ECO:0000256" key="7">
    <source>
        <dbReference type="ARBA" id="ARBA00022840"/>
    </source>
</evidence>
<evidence type="ECO:0000256" key="9">
    <source>
        <dbReference type="ARBA" id="ARBA00023136"/>
    </source>
</evidence>
<feature type="domain" description="Peptidase C39" evidence="17">
    <location>
        <begin position="113"/>
        <end position="237"/>
    </location>
</feature>
<dbReference type="InterPro" id="IPR003439">
    <property type="entry name" value="ABC_transporter-like_ATP-bd"/>
</dbReference>
<dbReference type="EMBL" id="NHOO01000002">
    <property type="protein sequence ID" value="OVE50028.1"/>
    <property type="molecule type" value="Genomic_DNA"/>
</dbReference>
<dbReference type="CDD" id="cd02419">
    <property type="entry name" value="Peptidase_C39C"/>
    <property type="match status" value="1"/>
</dbReference>
<evidence type="ECO:0000256" key="8">
    <source>
        <dbReference type="ARBA" id="ARBA00022989"/>
    </source>
</evidence>
<comment type="function">
    <text evidence="10">Involved in the export of calmodulin-sensitive adenylate cyclase-hemolysin (cyclolysin).</text>
</comment>
<dbReference type="InterPro" id="IPR033838">
    <property type="entry name" value="CvaB_peptidase"/>
</dbReference>
<dbReference type="InterPro" id="IPR011527">
    <property type="entry name" value="ABC1_TM_dom"/>
</dbReference>
<dbReference type="AlphaFoldDB" id="A0A202BEY2"/>
<dbReference type="Proteomes" id="UP000196342">
    <property type="component" value="Unassembled WGS sequence"/>
</dbReference>
<comment type="subcellular location">
    <subcellularLocation>
        <location evidence="1">Cell membrane</location>
        <topology evidence="1">Multi-pass membrane protein</topology>
    </subcellularLocation>
</comment>
<dbReference type="InterPro" id="IPR039421">
    <property type="entry name" value="Type_1_exporter"/>
</dbReference>
<feature type="transmembrane region" description="Helical" evidence="14">
    <location>
        <begin position="303"/>
        <end position="322"/>
    </location>
</feature>
<keyword evidence="6" id="KW-0547">Nucleotide-binding</keyword>
<evidence type="ECO:0000256" key="4">
    <source>
        <dbReference type="ARBA" id="ARBA00022692"/>
    </source>
</evidence>
<dbReference type="InterPro" id="IPR027417">
    <property type="entry name" value="P-loop_NTPase"/>
</dbReference>
<keyword evidence="8 14" id="KW-1133">Transmembrane helix</keyword>
<dbReference type="Pfam" id="PF00005">
    <property type="entry name" value="ABC_tran"/>
    <property type="match status" value="1"/>
</dbReference>
<reference evidence="18 19" key="1">
    <citation type="submission" date="2017-05" db="EMBL/GenBank/DDBJ databases">
        <title>Chromobacterium violaceum GHPS1 isolated from Hydrocarbon polluted soil in French Guiana display an awesome secondary metabolite arsenal and a battery of drug and heavy-metal-resistance and detoxification of xenobiotics proteins.</title>
        <authorList>
            <person name="Belbahri L."/>
        </authorList>
    </citation>
    <scope>NUCLEOTIDE SEQUENCE [LARGE SCALE GENOMIC DNA]</scope>
    <source>
        <strain evidence="18 19">GHPS1</strain>
    </source>
</reference>
<dbReference type="GO" id="GO:0016887">
    <property type="term" value="F:ATP hydrolysis activity"/>
    <property type="evidence" value="ECO:0007669"/>
    <property type="project" value="InterPro"/>
</dbReference>
<dbReference type="Gene3D" id="3.40.50.300">
    <property type="entry name" value="P-loop containing nucleotide triphosphate hydrolases"/>
    <property type="match status" value="1"/>
</dbReference>
<keyword evidence="3" id="KW-1003">Cell membrane</keyword>